<keyword evidence="11" id="KW-0999">Mitochondrion inner membrane</keyword>
<reference evidence="13 14" key="1">
    <citation type="submission" date="2020-05" db="EMBL/GenBank/DDBJ databases">
        <title>Identification and distribution of gene clusters putatively required for synthesis of sphingolipid metabolism inhibitors in phylogenetically diverse species of the filamentous fungus Fusarium.</title>
        <authorList>
            <person name="Kim H.-S."/>
            <person name="Busman M."/>
            <person name="Brown D.W."/>
            <person name="Divon H."/>
            <person name="Uhlig S."/>
            <person name="Proctor R.H."/>
        </authorList>
    </citation>
    <scope>NUCLEOTIDE SEQUENCE [LARGE SCALE GENOMIC DNA]</scope>
    <source>
        <strain evidence="13 14">NRRL 26131</strain>
    </source>
</reference>
<comment type="similarity">
    <text evidence="3 11">Belongs to the MICOS complex subunit Mic12 family.</text>
</comment>
<evidence type="ECO:0000313" key="13">
    <source>
        <dbReference type="EMBL" id="KAF5697180.1"/>
    </source>
</evidence>
<feature type="region of interest" description="Disordered" evidence="12">
    <location>
        <begin position="327"/>
        <end position="429"/>
    </location>
</feature>
<keyword evidence="8" id="KW-0472">Membrane</keyword>
<feature type="compositionally biased region" description="Pro residues" evidence="12">
    <location>
        <begin position="365"/>
        <end position="379"/>
    </location>
</feature>
<comment type="subcellular location">
    <subcellularLocation>
        <location evidence="2">Membrane</location>
    </subcellularLocation>
    <subcellularLocation>
        <location evidence="11">Mitochondrion inner membrane</location>
        <topology evidence="11">Single-pass membrane protein</topology>
    </subcellularLocation>
</comment>
<protein>
    <recommendedName>
        <fullName evidence="4 11">MICOS complex subunit MIC12</fullName>
    </recommendedName>
    <alternativeName>
        <fullName evidence="10 11">Altered inheritance of mitochondria protein 5, mitochondrial</fullName>
    </alternativeName>
    <alternativeName>
        <fullName evidence="9 11">Found in mitochondrial proteome protein 51</fullName>
    </alternativeName>
</protein>
<evidence type="ECO:0000256" key="2">
    <source>
        <dbReference type="ARBA" id="ARBA00004370"/>
    </source>
</evidence>
<keyword evidence="6" id="KW-1133">Transmembrane helix</keyword>
<dbReference type="InterPro" id="IPR031463">
    <property type="entry name" value="Mic12"/>
</dbReference>
<name>A0A8H5XPN8_9HYPO</name>
<evidence type="ECO:0000256" key="8">
    <source>
        <dbReference type="ARBA" id="ARBA00023136"/>
    </source>
</evidence>
<evidence type="ECO:0000256" key="12">
    <source>
        <dbReference type="SAM" id="MobiDB-lite"/>
    </source>
</evidence>
<keyword evidence="14" id="KW-1185">Reference proteome</keyword>
<feature type="compositionally biased region" description="Basic residues" evidence="12">
    <location>
        <begin position="285"/>
        <end position="299"/>
    </location>
</feature>
<proteinExistence type="inferred from homology"/>
<evidence type="ECO:0000256" key="1">
    <source>
        <dbReference type="ARBA" id="ARBA00002689"/>
    </source>
</evidence>
<feature type="compositionally biased region" description="Basic residues" evidence="12">
    <location>
        <begin position="332"/>
        <end position="343"/>
    </location>
</feature>
<evidence type="ECO:0000256" key="10">
    <source>
        <dbReference type="ARBA" id="ARBA00032985"/>
    </source>
</evidence>
<feature type="compositionally biased region" description="Polar residues" evidence="12">
    <location>
        <begin position="386"/>
        <end position="407"/>
    </location>
</feature>
<keyword evidence="7 11" id="KW-0496">Mitochondrion</keyword>
<dbReference type="GO" id="GO:0061617">
    <property type="term" value="C:MICOS complex"/>
    <property type="evidence" value="ECO:0007669"/>
    <property type="project" value="UniProtKB-UniRule"/>
</dbReference>
<dbReference type="EMBL" id="JAAQPF010000763">
    <property type="protein sequence ID" value="KAF5697180.1"/>
    <property type="molecule type" value="Genomic_DNA"/>
</dbReference>
<evidence type="ECO:0000313" key="14">
    <source>
        <dbReference type="Proteomes" id="UP000532311"/>
    </source>
</evidence>
<comment type="caution">
    <text evidence="13">The sequence shown here is derived from an EMBL/GenBank/DDBJ whole genome shotgun (WGS) entry which is preliminary data.</text>
</comment>
<evidence type="ECO:0000256" key="3">
    <source>
        <dbReference type="ARBA" id="ARBA00009188"/>
    </source>
</evidence>
<comment type="subunit">
    <text evidence="11">Component of the mitochondrial contact site and cristae organizing system (MICOS) complex.</text>
</comment>
<evidence type="ECO:0000256" key="5">
    <source>
        <dbReference type="ARBA" id="ARBA00022692"/>
    </source>
</evidence>
<dbReference type="GO" id="GO:0042407">
    <property type="term" value="P:cristae formation"/>
    <property type="evidence" value="ECO:0007669"/>
    <property type="project" value="InterPro"/>
</dbReference>
<keyword evidence="5" id="KW-0812">Transmembrane</keyword>
<comment type="function">
    <text evidence="1 11">Component of the MICOS complex, a large protein complex of the mitochondrial inner membrane that plays crucial roles in the maintenance of crista junctions, inner membrane architecture, and formation of contact sites to the outer membrane.</text>
</comment>
<feature type="region of interest" description="Disordered" evidence="12">
    <location>
        <begin position="205"/>
        <end position="305"/>
    </location>
</feature>
<organism evidence="13 14">
    <name type="scientific">Fusarium globosum</name>
    <dbReference type="NCBI Taxonomy" id="78864"/>
    <lineage>
        <taxon>Eukaryota</taxon>
        <taxon>Fungi</taxon>
        <taxon>Dikarya</taxon>
        <taxon>Ascomycota</taxon>
        <taxon>Pezizomycotina</taxon>
        <taxon>Sordariomycetes</taxon>
        <taxon>Hypocreomycetidae</taxon>
        <taxon>Hypocreales</taxon>
        <taxon>Nectriaceae</taxon>
        <taxon>Fusarium</taxon>
        <taxon>Fusarium fujikuroi species complex</taxon>
    </lineage>
</organism>
<evidence type="ECO:0000256" key="7">
    <source>
        <dbReference type="ARBA" id="ARBA00023128"/>
    </source>
</evidence>
<evidence type="ECO:0000256" key="11">
    <source>
        <dbReference type="RuleBase" id="RU363010"/>
    </source>
</evidence>
<sequence>MGFTTGFTGGVTLTLSLAYLSVLAHQRTREQQGSALRAQALAIQGLIDPLPPLPPPTRSEVAAAQRAQTVEIAKDRWNTEVENAVRWVQHTDWVQVREGLEDTASRLWARAFGVSPSEAAGEAERKVKETEQQAEPIVKQGAAMLGDASGKVAAAAKSAFQKAKAESKDFASVVLDHSKDKESVDIAQEDGTLSALTPVERALQQRFSKPEDKSYANTGLINEGSMAGDNSKGGASKGKSHCSKRQQSNSHAKGGHSKNHHDKSDRPETGTMATGDLYGMESGATKKKKNKRRHRRPKPNPRLPTDFLALLCWDSWLPWPIDSKKTHIDKTSRKHKRSRKKISHSGTSHRVQSWVREMSAQVTPSAPPIPPTMPSPAPSTPLLHPVSTSSGPQQGTQAEEAASNNGKNMDRGALTSCNANLGEKGEPKITVHATDQYMQWDSSETFGRRRSETQADG</sequence>
<evidence type="ECO:0000256" key="4">
    <source>
        <dbReference type="ARBA" id="ARBA00018170"/>
    </source>
</evidence>
<dbReference type="Pfam" id="PF17050">
    <property type="entry name" value="AIM5"/>
    <property type="match status" value="1"/>
</dbReference>
<dbReference type="AlphaFoldDB" id="A0A8H5XPN8"/>
<evidence type="ECO:0000256" key="9">
    <source>
        <dbReference type="ARBA" id="ARBA00032159"/>
    </source>
</evidence>
<dbReference type="Proteomes" id="UP000532311">
    <property type="component" value="Unassembled WGS sequence"/>
</dbReference>
<accession>A0A8H5XPN8</accession>
<evidence type="ECO:0000256" key="6">
    <source>
        <dbReference type="ARBA" id="ARBA00022989"/>
    </source>
</evidence>
<gene>
    <name evidence="13" type="ORF">FGLOB1_12953</name>
</gene>
<dbReference type="GO" id="GO:0044284">
    <property type="term" value="C:mitochondrial crista junction"/>
    <property type="evidence" value="ECO:0007669"/>
    <property type="project" value="InterPro"/>
</dbReference>